<evidence type="ECO:0000256" key="2">
    <source>
        <dbReference type="ARBA" id="ARBA00022679"/>
    </source>
</evidence>
<dbReference type="InterPro" id="IPR016181">
    <property type="entry name" value="Acyl_CoA_acyltransferase"/>
</dbReference>
<keyword evidence="3 4" id="KW-0012">Acyltransferase</keyword>
<dbReference type="PANTHER" id="PTHR30098">
    <property type="entry name" value="LEUCYL/PHENYLALANYL-TRNA--PROTEIN TRANSFERASE"/>
    <property type="match status" value="1"/>
</dbReference>
<dbReference type="EMBL" id="SSMQ01000006">
    <property type="protein sequence ID" value="TKD10372.1"/>
    <property type="molecule type" value="Genomic_DNA"/>
</dbReference>
<comment type="catalytic activity">
    <reaction evidence="4">
        <text>N-terminal L-arginyl-[protein] + L-leucyl-tRNA(Leu) = N-terminal L-leucyl-L-arginyl-[protein] + tRNA(Leu) + H(+)</text>
        <dbReference type="Rhea" id="RHEA:50416"/>
        <dbReference type="Rhea" id="RHEA-COMP:9613"/>
        <dbReference type="Rhea" id="RHEA-COMP:9622"/>
        <dbReference type="Rhea" id="RHEA-COMP:12672"/>
        <dbReference type="Rhea" id="RHEA-COMP:12673"/>
        <dbReference type="ChEBI" id="CHEBI:15378"/>
        <dbReference type="ChEBI" id="CHEBI:64719"/>
        <dbReference type="ChEBI" id="CHEBI:78442"/>
        <dbReference type="ChEBI" id="CHEBI:78494"/>
        <dbReference type="ChEBI" id="CHEBI:133044"/>
        <dbReference type="EC" id="2.3.2.6"/>
    </reaction>
</comment>
<dbReference type="Gene3D" id="3.30.70.3550">
    <property type="entry name" value="Leucyl/phenylalanyl-tRNA-protein transferase, N-terminal domain"/>
    <property type="match status" value="1"/>
</dbReference>
<dbReference type="InterPro" id="IPR042203">
    <property type="entry name" value="Leu/Phe-tRNA_Trfase_C"/>
</dbReference>
<dbReference type="InterPro" id="IPR042221">
    <property type="entry name" value="Leu/Phe-tRNA_Trfase_N"/>
</dbReference>
<proteinExistence type="inferred from homology"/>
<dbReference type="GO" id="GO:0008914">
    <property type="term" value="F:leucyl-tRNA--protein transferase activity"/>
    <property type="evidence" value="ECO:0007669"/>
    <property type="project" value="UniProtKB-UniRule"/>
</dbReference>
<comment type="catalytic activity">
    <reaction evidence="4">
        <text>N-terminal L-lysyl-[protein] + L-leucyl-tRNA(Leu) = N-terminal L-leucyl-L-lysyl-[protein] + tRNA(Leu) + H(+)</text>
        <dbReference type="Rhea" id="RHEA:12340"/>
        <dbReference type="Rhea" id="RHEA-COMP:9613"/>
        <dbReference type="Rhea" id="RHEA-COMP:9622"/>
        <dbReference type="Rhea" id="RHEA-COMP:12670"/>
        <dbReference type="Rhea" id="RHEA-COMP:12671"/>
        <dbReference type="ChEBI" id="CHEBI:15378"/>
        <dbReference type="ChEBI" id="CHEBI:65249"/>
        <dbReference type="ChEBI" id="CHEBI:78442"/>
        <dbReference type="ChEBI" id="CHEBI:78494"/>
        <dbReference type="ChEBI" id="CHEBI:133043"/>
        <dbReference type="EC" id="2.3.2.6"/>
    </reaction>
</comment>
<comment type="similarity">
    <text evidence="4">Belongs to the L/F-transferase family.</text>
</comment>
<dbReference type="OrthoDB" id="9790282at2"/>
<organism evidence="5 6">
    <name type="scientific">Polyangium fumosum</name>
    <dbReference type="NCBI Taxonomy" id="889272"/>
    <lineage>
        <taxon>Bacteria</taxon>
        <taxon>Pseudomonadati</taxon>
        <taxon>Myxococcota</taxon>
        <taxon>Polyangia</taxon>
        <taxon>Polyangiales</taxon>
        <taxon>Polyangiaceae</taxon>
        <taxon>Polyangium</taxon>
    </lineage>
</organism>
<comment type="caution">
    <text evidence="5">The sequence shown here is derived from an EMBL/GenBank/DDBJ whole genome shotgun (WGS) entry which is preliminary data.</text>
</comment>
<comment type="subcellular location">
    <subcellularLocation>
        <location evidence="4">Cytoplasm</location>
    </subcellularLocation>
</comment>
<evidence type="ECO:0000256" key="1">
    <source>
        <dbReference type="ARBA" id="ARBA00022490"/>
    </source>
</evidence>
<evidence type="ECO:0000313" key="6">
    <source>
        <dbReference type="Proteomes" id="UP000309215"/>
    </source>
</evidence>
<dbReference type="PANTHER" id="PTHR30098:SF2">
    <property type="entry name" value="LEUCYL_PHENYLALANYL-TRNA--PROTEIN TRANSFERASE"/>
    <property type="match status" value="1"/>
</dbReference>
<keyword evidence="6" id="KW-1185">Reference proteome</keyword>
<sequence>MSIDADDIVAVGGSLEPRVLVEAYRRGVFPWPIDGLEVLPWFCPKERAVLDFSFLHLSRSLRRELRKTPLRCTVNRGFDAVIERCAEVPRPGQDGTWITEELMDAYKEMHRLGFAHSVEVWDAEDVLVGGIYGVCVEGYFSAESMFHLTPNASKIALLYLVDHLREAGCDWIDIQVMTPHMKALGAIVLTRKQFLDRLARTRARGLRPFGA</sequence>
<dbReference type="GO" id="GO:0005737">
    <property type="term" value="C:cytoplasm"/>
    <property type="evidence" value="ECO:0007669"/>
    <property type="project" value="UniProtKB-SubCell"/>
</dbReference>
<dbReference type="InterPro" id="IPR004616">
    <property type="entry name" value="Leu/Phe-tRNA_Trfase"/>
</dbReference>
<evidence type="ECO:0000256" key="4">
    <source>
        <dbReference type="HAMAP-Rule" id="MF_00688"/>
    </source>
</evidence>
<dbReference type="RefSeq" id="WP_136928336.1">
    <property type="nucleotide sequence ID" value="NZ_SSMQ01000006.1"/>
</dbReference>
<name>A0A4U1JGC8_9BACT</name>
<reference evidence="5 6" key="1">
    <citation type="submission" date="2019-04" db="EMBL/GenBank/DDBJ databases">
        <authorList>
            <person name="Li Y."/>
            <person name="Wang J."/>
        </authorList>
    </citation>
    <scope>NUCLEOTIDE SEQUENCE [LARGE SCALE GENOMIC DNA]</scope>
    <source>
        <strain evidence="5 6">DSM 14668</strain>
    </source>
</reference>
<dbReference type="GO" id="GO:0030163">
    <property type="term" value="P:protein catabolic process"/>
    <property type="evidence" value="ECO:0007669"/>
    <property type="project" value="UniProtKB-UniRule"/>
</dbReference>
<protein>
    <recommendedName>
        <fullName evidence="4">Leucyl/phenylalanyl-tRNA--protein transferase</fullName>
        <ecNumber evidence="4">2.3.2.6</ecNumber>
    </recommendedName>
    <alternativeName>
        <fullName evidence="4">L/F-transferase</fullName>
    </alternativeName>
    <alternativeName>
        <fullName evidence="4">Leucyltransferase</fullName>
    </alternativeName>
    <alternativeName>
        <fullName evidence="4">Phenyalanyltransferase</fullName>
    </alternativeName>
</protein>
<dbReference type="Pfam" id="PF03588">
    <property type="entry name" value="Leu_Phe_trans"/>
    <property type="match status" value="1"/>
</dbReference>
<dbReference type="EC" id="2.3.2.6" evidence="4"/>
<dbReference type="Gene3D" id="3.40.630.70">
    <property type="entry name" value="Leucyl/phenylalanyl-tRNA-protein transferase, C-terminal domain"/>
    <property type="match status" value="1"/>
</dbReference>
<dbReference type="NCBIfam" id="TIGR00667">
    <property type="entry name" value="aat"/>
    <property type="match status" value="1"/>
</dbReference>
<evidence type="ECO:0000256" key="3">
    <source>
        <dbReference type="ARBA" id="ARBA00023315"/>
    </source>
</evidence>
<accession>A0A4U1JGC8</accession>
<dbReference type="Proteomes" id="UP000309215">
    <property type="component" value="Unassembled WGS sequence"/>
</dbReference>
<gene>
    <name evidence="4" type="primary">aat</name>
    <name evidence="5" type="ORF">E8A74_07950</name>
</gene>
<keyword evidence="2 4" id="KW-0808">Transferase</keyword>
<dbReference type="AlphaFoldDB" id="A0A4U1JGC8"/>
<dbReference type="SUPFAM" id="SSF55729">
    <property type="entry name" value="Acyl-CoA N-acyltransferases (Nat)"/>
    <property type="match status" value="1"/>
</dbReference>
<dbReference type="HAMAP" id="MF_00688">
    <property type="entry name" value="Leu_Phe_trans"/>
    <property type="match status" value="1"/>
</dbReference>
<comment type="catalytic activity">
    <reaction evidence="4">
        <text>L-phenylalanyl-tRNA(Phe) + an N-terminal L-alpha-aminoacyl-[protein] = an N-terminal L-phenylalanyl-L-alpha-aminoacyl-[protein] + tRNA(Phe)</text>
        <dbReference type="Rhea" id="RHEA:43632"/>
        <dbReference type="Rhea" id="RHEA-COMP:9668"/>
        <dbReference type="Rhea" id="RHEA-COMP:9699"/>
        <dbReference type="Rhea" id="RHEA-COMP:10636"/>
        <dbReference type="Rhea" id="RHEA-COMP:10637"/>
        <dbReference type="ChEBI" id="CHEBI:78442"/>
        <dbReference type="ChEBI" id="CHEBI:78531"/>
        <dbReference type="ChEBI" id="CHEBI:78597"/>
        <dbReference type="ChEBI" id="CHEBI:83561"/>
        <dbReference type="EC" id="2.3.2.6"/>
    </reaction>
</comment>
<evidence type="ECO:0000313" key="5">
    <source>
        <dbReference type="EMBL" id="TKD10372.1"/>
    </source>
</evidence>
<keyword evidence="1 4" id="KW-0963">Cytoplasm</keyword>
<comment type="function">
    <text evidence="4">Functions in the N-end rule pathway of protein degradation where it conjugates Leu, Phe and, less efficiently, Met from aminoacyl-tRNAs to the N-termini of proteins containing an N-terminal arginine or lysine.</text>
</comment>